<dbReference type="KEGG" id="dfa:DFA_10408"/>
<keyword evidence="2" id="KW-1185">Reference proteome</keyword>
<sequence length="569" mass="62375">MDTYNTSASQSASTMLYLFSTIPLLSKPKVPVIVYRYLDTTSMMGTSCMYSIHNNLELPSGAFTYNSSDTLTVTVHQYSYKTFDGKIAFKYIIGKENMDLGDGFIYDYPVFNVYTSPAAERAPIYYQLSTVGSAVVMSSESFIPDVVISGPDDIVFKLLQNNANNLCLSASSTGTKPSQKTCDQTNGEQVRRFIQNQFGRSLTNTLTKLIVSESYTTAAFNYCQYTSSGLSAKCIYTDSNGYHYDLSPLSSSLYNISLGSTYDTDNNNYRMYFSTDKSSGFVLGGVMDANEIFGPSTIYSSNINGHDGISLTASGTSVSVGLKIFSGSLKLLVDYSKVWESTPKLDGVNGPFKATIQSDGNFCIYQIGQTTGTYCTYTHGLGGTMISLLQAGAYGRKWGVVITNPAGKMVWGRFGESLSNSISLIPGRDYLYVSQLNQSIVTITYSSGNPKSLVVSTTITQWSQSVQIPIGYFNVGLQVNSKGACVYASISSVSTRTIFGCLDGTNGANDYPTMRYLQLAPPGRNEENPGENSVVYRTTTIAIYLFFLINYYNDYNQREESNTRDNINN</sequence>
<dbReference type="EMBL" id="GL883026">
    <property type="protein sequence ID" value="EGG15566.1"/>
    <property type="molecule type" value="Genomic_DNA"/>
</dbReference>
<reference evidence="2" key="1">
    <citation type="journal article" date="2011" name="Genome Res.">
        <title>Phylogeny-wide analysis of social amoeba genomes highlights ancient origins for complex intercellular communication.</title>
        <authorList>
            <person name="Heidel A.J."/>
            <person name="Lawal H.M."/>
            <person name="Felder M."/>
            <person name="Schilde C."/>
            <person name="Helps N.R."/>
            <person name="Tunggal B."/>
            <person name="Rivero F."/>
            <person name="John U."/>
            <person name="Schleicher M."/>
            <person name="Eichinger L."/>
            <person name="Platzer M."/>
            <person name="Noegel A.A."/>
            <person name="Schaap P."/>
            <person name="Gloeckner G."/>
        </authorList>
    </citation>
    <scope>NUCLEOTIDE SEQUENCE [LARGE SCALE GENOMIC DNA]</scope>
    <source>
        <strain evidence="2">SH3</strain>
    </source>
</reference>
<dbReference type="RefSeq" id="XP_004354308.1">
    <property type="nucleotide sequence ID" value="XM_004354256.1"/>
</dbReference>
<dbReference type="Proteomes" id="UP000007797">
    <property type="component" value="Unassembled WGS sequence"/>
</dbReference>
<protein>
    <submittedName>
        <fullName evidence="1">Uncharacterized protein</fullName>
    </submittedName>
</protein>
<proteinExistence type="predicted"/>
<dbReference type="GeneID" id="14867728"/>
<organism evidence="1 2">
    <name type="scientific">Cavenderia fasciculata</name>
    <name type="common">Slime mold</name>
    <name type="synonym">Dictyostelium fasciculatum</name>
    <dbReference type="NCBI Taxonomy" id="261658"/>
    <lineage>
        <taxon>Eukaryota</taxon>
        <taxon>Amoebozoa</taxon>
        <taxon>Evosea</taxon>
        <taxon>Eumycetozoa</taxon>
        <taxon>Dictyostelia</taxon>
        <taxon>Acytosteliales</taxon>
        <taxon>Cavenderiaceae</taxon>
        <taxon>Cavenderia</taxon>
    </lineage>
</organism>
<evidence type="ECO:0000313" key="2">
    <source>
        <dbReference type="Proteomes" id="UP000007797"/>
    </source>
</evidence>
<gene>
    <name evidence="1" type="ORF">DFA_10408</name>
</gene>
<name>F4QA47_CACFS</name>
<accession>F4QA47</accession>
<dbReference type="AlphaFoldDB" id="F4QA47"/>
<evidence type="ECO:0000313" key="1">
    <source>
        <dbReference type="EMBL" id="EGG15566.1"/>
    </source>
</evidence>
<dbReference type="OrthoDB" id="24027at2759"/>
<dbReference type="InterPro" id="IPR036426">
    <property type="entry name" value="Bulb-type_lectin_dom_sf"/>
</dbReference>
<dbReference type="SUPFAM" id="SSF51110">
    <property type="entry name" value="alpha-D-mannose-specific plant lectins"/>
    <property type="match status" value="1"/>
</dbReference>